<dbReference type="PANTHER" id="PTHR46481:SF10">
    <property type="entry name" value="ZINC FINGER BED DOMAIN-CONTAINING PROTEIN 39"/>
    <property type="match status" value="1"/>
</dbReference>
<dbReference type="GO" id="GO:0005634">
    <property type="term" value="C:nucleus"/>
    <property type="evidence" value="ECO:0007669"/>
    <property type="project" value="UniProtKB-SubCell"/>
</dbReference>
<name>A0A8H4QWA3_9AGAR</name>
<accession>A0A8H4QWA3</accession>
<keyword evidence="5" id="KW-0539">Nucleus</keyword>
<reference evidence="7 8" key="1">
    <citation type="submission" date="2019-12" db="EMBL/GenBank/DDBJ databases">
        <authorList>
            <person name="Floudas D."/>
            <person name="Bentzer J."/>
            <person name="Ahren D."/>
            <person name="Johansson T."/>
            <person name="Persson P."/>
            <person name="Tunlid A."/>
        </authorList>
    </citation>
    <scope>NUCLEOTIDE SEQUENCE [LARGE SCALE GENOMIC DNA]</scope>
    <source>
        <strain evidence="7 8">CBS 102.39</strain>
    </source>
</reference>
<feature type="region of interest" description="Disordered" evidence="6">
    <location>
        <begin position="98"/>
        <end position="123"/>
    </location>
</feature>
<keyword evidence="8" id="KW-1185">Reference proteome</keyword>
<dbReference type="PANTHER" id="PTHR46481">
    <property type="entry name" value="ZINC FINGER BED DOMAIN-CONTAINING PROTEIN 4"/>
    <property type="match status" value="1"/>
</dbReference>
<evidence type="ECO:0000256" key="6">
    <source>
        <dbReference type="SAM" id="MobiDB-lite"/>
    </source>
</evidence>
<evidence type="ECO:0000256" key="1">
    <source>
        <dbReference type="ARBA" id="ARBA00004123"/>
    </source>
</evidence>
<dbReference type="EMBL" id="JAACJL010000020">
    <property type="protein sequence ID" value="KAF4618018.1"/>
    <property type="molecule type" value="Genomic_DNA"/>
</dbReference>
<dbReference type="AlphaFoldDB" id="A0A8H4QWA3"/>
<sequence length="583" mass="66138">MRPTSHWYGVSIPFAALKCLLSPNTCKKPVVQCSCARPQAYPPAFAFWPPHPPPLPGPPYQTPQRHAHPQYQHFTPSSQPYVPIPRPVFAPYGNPQPFHANLDQRTSIPNVQPDATPSRSSISPQSNFYVHYTLVQETPNGTKRKRSDRTVMEKAPAKRARRKQPAPERVPNDEIDVTTGTVPGVGPSSHPSAPVSHPKPLLNYSPISKKKQKKPSNQVATDVWYFMRPLETREHPADEPIANVQPTTTKPKSPFVGCRLCPFSRWTVWRNMNGIADTIRAHLSSKHGHEWQKIVVLEQLKGWEEISCEDSMRSSKTKESFTLDGFLERLARWIAVDDQSYETLPRRKKLVADLQNSEGRISFTSDLWFDINLRSFMAVTAHYLRQDEHRNLVLKSRLAAFRHVSGSHSGEPLAEYFLLILKELGVVHKIGMITLDNASNCGSMMGDLERLLEKMGVPFQAEGNRFRCFPHVINIAVKAALRELSVSAPALTDAEDVPRIFEQNENDSDYEDALNSDVVAKCRSLVTACRASGQRREELQATIKEGNKSKHYSKEIPEKELLRDMDVRWSSTYLMIDMWSRLR</sequence>
<evidence type="ECO:0000256" key="2">
    <source>
        <dbReference type="ARBA" id="ARBA00022723"/>
    </source>
</evidence>
<feature type="compositionally biased region" description="Polar residues" evidence="6">
    <location>
        <begin position="103"/>
        <end position="123"/>
    </location>
</feature>
<dbReference type="Proteomes" id="UP000521872">
    <property type="component" value="Unassembled WGS sequence"/>
</dbReference>
<protein>
    <submittedName>
        <fullName evidence="7">Uncharacterized protein</fullName>
    </submittedName>
</protein>
<dbReference type="SUPFAM" id="SSF53098">
    <property type="entry name" value="Ribonuclease H-like"/>
    <property type="match status" value="1"/>
</dbReference>
<dbReference type="InterPro" id="IPR052035">
    <property type="entry name" value="ZnF_BED_domain_contain"/>
</dbReference>
<evidence type="ECO:0000256" key="5">
    <source>
        <dbReference type="ARBA" id="ARBA00023242"/>
    </source>
</evidence>
<proteinExistence type="predicted"/>
<gene>
    <name evidence="7" type="ORF">D9613_012860</name>
</gene>
<keyword evidence="4" id="KW-0862">Zinc</keyword>
<keyword evidence="2" id="KW-0479">Metal-binding</keyword>
<evidence type="ECO:0000313" key="7">
    <source>
        <dbReference type="EMBL" id="KAF4618018.1"/>
    </source>
</evidence>
<dbReference type="InterPro" id="IPR012337">
    <property type="entry name" value="RNaseH-like_sf"/>
</dbReference>
<feature type="compositionally biased region" description="Low complexity" evidence="6">
    <location>
        <begin position="182"/>
        <end position="200"/>
    </location>
</feature>
<comment type="subcellular location">
    <subcellularLocation>
        <location evidence="1">Nucleus</location>
    </subcellularLocation>
</comment>
<evidence type="ECO:0000256" key="4">
    <source>
        <dbReference type="ARBA" id="ARBA00022833"/>
    </source>
</evidence>
<evidence type="ECO:0000256" key="3">
    <source>
        <dbReference type="ARBA" id="ARBA00022771"/>
    </source>
</evidence>
<comment type="caution">
    <text evidence="7">The sequence shown here is derived from an EMBL/GenBank/DDBJ whole genome shotgun (WGS) entry which is preliminary data.</text>
</comment>
<keyword evidence="3" id="KW-0863">Zinc-finger</keyword>
<feature type="region of interest" description="Disordered" evidence="6">
    <location>
        <begin position="138"/>
        <end position="218"/>
    </location>
</feature>
<organism evidence="7 8">
    <name type="scientific">Agrocybe pediades</name>
    <dbReference type="NCBI Taxonomy" id="84607"/>
    <lineage>
        <taxon>Eukaryota</taxon>
        <taxon>Fungi</taxon>
        <taxon>Dikarya</taxon>
        <taxon>Basidiomycota</taxon>
        <taxon>Agaricomycotina</taxon>
        <taxon>Agaricomycetes</taxon>
        <taxon>Agaricomycetidae</taxon>
        <taxon>Agaricales</taxon>
        <taxon>Agaricineae</taxon>
        <taxon>Strophariaceae</taxon>
        <taxon>Agrocybe</taxon>
    </lineage>
</organism>
<evidence type="ECO:0000313" key="8">
    <source>
        <dbReference type="Proteomes" id="UP000521872"/>
    </source>
</evidence>
<dbReference type="GO" id="GO:0008270">
    <property type="term" value="F:zinc ion binding"/>
    <property type="evidence" value="ECO:0007669"/>
    <property type="project" value="UniProtKB-KW"/>
</dbReference>